<dbReference type="RefSeq" id="WP_036579958.1">
    <property type="nucleotide sequence ID" value="NZ_JPJI01000023.1"/>
</dbReference>
<sequence length="82" mass="9325">MDITLTEFIGYAASAVLLFSFTRKDLKKLRWFNSLGCLLFVIYGFMLDSIPVLITNLAIIAINAYYLFFKKEDTSVTGDIDN</sequence>
<dbReference type="Proteomes" id="UP000028531">
    <property type="component" value="Unassembled WGS sequence"/>
</dbReference>
<dbReference type="Proteomes" id="UP000028980">
    <property type="component" value="Unassembled WGS sequence"/>
</dbReference>
<evidence type="ECO:0000313" key="2">
    <source>
        <dbReference type="EMBL" id="GAK76353.1"/>
    </source>
</evidence>
<comment type="caution">
    <text evidence="2">The sequence shown here is derived from an EMBL/GenBank/DDBJ whole genome shotgun (WGS) entry which is preliminary data.</text>
</comment>
<name>A0A081DBQ7_NONUL</name>
<dbReference type="EMBL" id="BBMM01000008">
    <property type="protein sequence ID" value="GAL01066.1"/>
    <property type="molecule type" value="Genomic_DNA"/>
</dbReference>
<dbReference type="EMBL" id="JPJI01000023">
    <property type="protein sequence ID" value="KEZ94047.1"/>
    <property type="molecule type" value="Genomic_DNA"/>
</dbReference>
<keyword evidence="9" id="KW-1185">Reference proteome</keyword>
<evidence type="ECO:0000313" key="5">
    <source>
        <dbReference type="EMBL" id="PRX13033.1"/>
    </source>
</evidence>
<reference evidence="7 8" key="1">
    <citation type="journal article" date="2014" name="Genome Announc.">
        <title>Draft Genome Sequences of Marine Flavobacterium Nonlabens Strains NR17, NR24, NR27, NR32, NR33, and Ara13.</title>
        <authorList>
            <person name="Nakanishi M."/>
            <person name="Meirelles P."/>
            <person name="Suzuki R."/>
            <person name="Takatani N."/>
            <person name="Mino S."/>
            <person name="Suda W."/>
            <person name="Oshima K."/>
            <person name="Hattori M."/>
            <person name="Ohkuma M."/>
            <person name="Hosokawa M."/>
            <person name="Miyashita K."/>
            <person name="Thompson F.L."/>
            <person name="Niwa A."/>
            <person name="Sawabe T."/>
            <person name="Sawabe T."/>
        </authorList>
    </citation>
    <scope>NUCLEOTIDE SEQUENCE [LARGE SCALE GENOMIC DNA]</scope>
    <source>
        <strain evidence="2">JCM 19296</strain>
        <strain evidence="3">JCM 19314</strain>
        <strain evidence="7">JCM19296</strain>
        <strain evidence="8">JCM19314</strain>
    </source>
</reference>
<accession>A0A081DBQ7</accession>
<evidence type="ECO:0000313" key="4">
    <source>
        <dbReference type="EMBL" id="KEZ94047.1"/>
    </source>
</evidence>
<evidence type="ECO:0000313" key="3">
    <source>
        <dbReference type="EMBL" id="GAL01066.1"/>
    </source>
</evidence>
<feature type="transmembrane region" description="Helical" evidence="1">
    <location>
        <begin position="52"/>
        <end position="69"/>
    </location>
</feature>
<reference evidence="4 6" key="2">
    <citation type="submission" date="2014-07" db="EMBL/GenBank/DDBJ databases">
        <title>Draft genome sequence of Nonlabens ulvanivorans, an ulvan degrading bacterium.</title>
        <authorList>
            <person name="Kopel M."/>
            <person name="Helbert W."/>
            <person name="Henrissat B."/>
            <person name="Doniger T."/>
            <person name="Banin E."/>
        </authorList>
    </citation>
    <scope>NUCLEOTIDE SEQUENCE [LARGE SCALE GENOMIC DNA]</scope>
    <source>
        <strain evidence="4 6">PLR</strain>
    </source>
</reference>
<evidence type="ECO:0000313" key="6">
    <source>
        <dbReference type="Proteomes" id="UP000028531"/>
    </source>
</evidence>
<keyword evidence="1" id="KW-1133">Transmembrane helix</keyword>
<dbReference type="EMBL" id="PVNA01000004">
    <property type="protein sequence ID" value="PRX13033.1"/>
    <property type="molecule type" value="Genomic_DNA"/>
</dbReference>
<dbReference type="Proteomes" id="UP000029226">
    <property type="component" value="Unassembled WGS sequence"/>
</dbReference>
<evidence type="ECO:0000256" key="1">
    <source>
        <dbReference type="SAM" id="Phobius"/>
    </source>
</evidence>
<evidence type="ECO:0000313" key="7">
    <source>
        <dbReference type="Proteomes" id="UP000028980"/>
    </source>
</evidence>
<evidence type="ECO:0000313" key="8">
    <source>
        <dbReference type="Proteomes" id="UP000029226"/>
    </source>
</evidence>
<protein>
    <submittedName>
        <fullName evidence="5">Inner membrane protein</fullName>
    </submittedName>
    <submittedName>
        <fullName evidence="4">Uroporphyrinogen decarboxylase</fullName>
    </submittedName>
</protein>
<gene>
    <name evidence="4" type="ORF">IL45_02560</name>
    <name evidence="2" type="ORF">JCM19296_1950</name>
    <name evidence="3" type="ORF">JCM19314_2266</name>
    <name evidence="5" type="ORF">LY02_02091</name>
</gene>
<dbReference type="EMBL" id="BBLG01000004">
    <property type="protein sequence ID" value="GAK76353.1"/>
    <property type="molecule type" value="Genomic_DNA"/>
</dbReference>
<organism evidence="2 7">
    <name type="scientific">Nonlabens ulvanivorans</name>
    <name type="common">Persicivirga ulvanivorans</name>
    <dbReference type="NCBI Taxonomy" id="906888"/>
    <lineage>
        <taxon>Bacteria</taxon>
        <taxon>Pseudomonadati</taxon>
        <taxon>Bacteroidota</taxon>
        <taxon>Flavobacteriia</taxon>
        <taxon>Flavobacteriales</taxon>
        <taxon>Flavobacteriaceae</taxon>
        <taxon>Nonlabens</taxon>
    </lineage>
</organism>
<keyword evidence="1" id="KW-0472">Membrane</keyword>
<reference evidence="5 9" key="3">
    <citation type="submission" date="2018-03" db="EMBL/GenBank/DDBJ databases">
        <title>Genomic Encyclopedia of Archaeal and Bacterial Type Strains, Phase II (KMG-II): from individual species to whole genera.</title>
        <authorList>
            <person name="Goeker M."/>
        </authorList>
    </citation>
    <scope>NUCLEOTIDE SEQUENCE [LARGE SCALE GENOMIC DNA]</scope>
    <source>
        <strain evidence="5 9">DSM 22727</strain>
    </source>
</reference>
<dbReference type="Proteomes" id="UP000239997">
    <property type="component" value="Unassembled WGS sequence"/>
</dbReference>
<dbReference type="Gene3D" id="1.20.1280.290">
    <property type="match status" value="1"/>
</dbReference>
<feature type="transmembrane region" description="Helical" evidence="1">
    <location>
        <begin position="6"/>
        <end position="22"/>
    </location>
</feature>
<evidence type="ECO:0000313" key="9">
    <source>
        <dbReference type="Proteomes" id="UP000239997"/>
    </source>
</evidence>
<proteinExistence type="predicted"/>
<dbReference type="AlphaFoldDB" id="A0A081DBQ7"/>
<feature type="transmembrane region" description="Helical" evidence="1">
    <location>
        <begin position="29"/>
        <end position="46"/>
    </location>
</feature>
<keyword evidence="1" id="KW-0812">Transmembrane</keyword>